<dbReference type="Gene3D" id="3.90.550.10">
    <property type="entry name" value="Spore Coat Polysaccharide Biosynthesis Protein SpsA, Chain A"/>
    <property type="match status" value="1"/>
</dbReference>
<accession>A0ABN3P650</accession>
<dbReference type="InterPro" id="IPR001173">
    <property type="entry name" value="Glyco_trans_2-like"/>
</dbReference>
<comment type="caution">
    <text evidence="2">The sequence shown here is derived from an EMBL/GenBank/DDBJ whole genome shotgun (WGS) entry which is preliminary data.</text>
</comment>
<evidence type="ECO:0000313" key="3">
    <source>
        <dbReference type="Proteomes" id="UP001500274"/>
    </source>
</evidence>
<dbReference type="InterPro" id="IPR050834">
    <property type="entry name" value="Glycosyltransf_2"/>
</dbReference>
<keyword evidence="3" id="KW-1185">Reference proteome</keyword>
<organism evidence="2 3">
    <name type="scientific">Microbacterium binotii</name>
    <dbReference type="NCBI Taxonomy" id="462710"/>
    <lineage>
        <taxon>Bacteria</taxon>
        <taxon>Bacillati</taxon>
        <taxon>Actinomycetota</taxon>
        <taxon>Actinomycetes</taxon>
        <taxon>Micrococcales</taxon>
        <taxon>Microbacteriaceae</taxon>
        <taxon>Microbacterium</taxon>
    </lineage>
</organism>
<evidence type="ECO:0000313" key="2">
    <source>
        <dbReference type="EMBL" id="GAA2567695.1"/>
    </source>
</evidence>
<sequence length="310" mass="35344">MAAHPGDSVAVDIVMRTKDRPLLLARALDDVLAQSHQAWTLTIVNDGGAAAPVDALLTERAARADGRFRVIHNSESRGMEAATNQAVRSTQHPWIAVHDDDDTWAPTFLERTVAWISSHDDAPAVAVRTEIVWEQVRADGVHEISRQLFLPELEQVTLAQLVRFNACVPISVLYRRSALTEVGLFDEALEVVGDWECNLRLAARGPFGFLPERPLAFWHQRPDSAGALGNSVIDRRDEHRRADRMVRDRELRHWVSREGAGLPLYLTRYLDDRFDELHRRLDAIEQEQRARFWPRAWRAVRRVLHRGDDT</sequence>
<dbReference type="CDD" id="cd00761">
    <property type="entry name" value="Glyco_tranf_GTA_type"/>
    <property type="match status" value="1"/>
</dbReference>
<protein>
    <recommendedName>
        <fullName evidence="1">Glycosyltransferase 2-like domain-containing protein</fullName>
    </recommendedName>
</protein>
<name>A0ABN3P650_9MICO</name>
<reference evidence="2 3" key="1">
    <citation type="journal article" date="2019" name="Int. J. Syst. Evol. Microbiol.">
        <title>The Global Catalogue of Microorganisms (GCM) 10K type strain sequencing project: providing services to taxonomists for standard genome sequencing and annotation.</title>
        <authorList>
            <consortium name="The Broad Institute Genomics Platform"/>
            <consortium name="The Broad Institute Genome Sequencing Center for Infectious Disease"/>
            <person name="Wu L."/>
            <person name="Ma J."/>
        </authorList>
    </citation>
    <scope>NUCLEOTIDE SEQUENCE [LARGE SCALE GENOMIC DNA]</scope>
    <source>
        <strain evidence="2 3">JCM 16365</strain>
    </source>
</reference>
<gene>
    <name evidence="2" type="ORF">GCM10009862_03070</name>
</gene>
<dbReference type="Pfam" id="PF00535">
    <property type="entry name" value="Glycos_transf_2"/>
    <property type="match status" value="1"/>
</dbReference>
<evidence type="ECO:0000259" key="1">
    <source>
        <dbReference type="Pfam" id="PF00535"/>
    </source>
</evidence>
<dbReference type="RefSeq" id="WP_344226216.1">
    <property type="nucleotide sequence ID" value="NZ_BAAARI010000002.1"/>
</dbReference>
<dbReference type="Proteomes" id="UP001500274">
    <property type="component" value="Unassembled WGS sequence"/>
</dbReference>
<feature type="domain" description="Glycosyltransferase 2-like" evidence="1">
    <location>
        <begin position="13"/>
        <end position="181"/>
    </location>
</feature>
<dbReference type="SUPFAM" id="SSF53448">
    <property type="entry name" value="Nucleotide-diphospho-sugar transferases"/>
    <property type="match status" value="1"/>
</dbReference>
<dbReference type="InterPro" id="IPR029044">
    <property type="entry name" value="Nucleotide-diphossugar_trans"/>
</dbReference>
<dbReference type="PANTHER" id="PTHR43685:SF2">
    <property type="entry name" value="GLYCOSYLTRANSFERASE 2-LIKE DOMAIN-CONTAINING PROTEIN"/>
    <property type="match status" value="1"/>
</dbReference>
<proteinExistence type="predicted"/>
<dbReference type="EMBL" id="BAAARI010000002">
    <property type="protein sequence ID" value="GAA2567695.1"/>
    <property type="molecule type" value="Genomic_DNA"/>
</dbReference>
<dbReference type="PANTHER" id="PTHR43685">
    <property type="entry name" value="GLYCOSYLTRANSFERASE"/>
    <property type="match status" value="1"/>
</dbReference>